<dbReference type="RefSeq" id="WP_161938387.1">
    <property type="nucleotide sequence ID" value="NZ_LTBA01000080.1"/>
</dbReference>
<name>A0A151AS25_9CLOT</name>
<evidence type="ECO:0000313" key="2">
    <source>
        <dbReference type="Proteomes" id="UP000075531"/>
    </source>
</evidence>
<sequence>MTKNTGVRYPDDFKTMIVDRNKLGETRNEFSSEYGLIRATIRSWIKYYKLIQSKN</sequence>
<keyword evidence="2" id="KW-1185">Reference proteome</keyword>
<comment type="caution">
    <text evidence="1">The sequence shown here is derived from an EMBL/GenBank/DDBJ whole genome shotgun (WGS) entry which is preliminary data.</text>
</comment>
<dbReference type="PATRIC" id="fig|1121338.3.peg.2794"/>
<evidence type="ECO:0000313" key="1">
    <source>
        <dbReference type="EMBL" id="KYH30426.1"/>
    </source>
</evidence>
<proteinExistence type="predicted"/>
<gene>
    <name evidence="1" type="ORF">CLTEP_26780</name>
</gene>
<dbReference type="Proteomes" id="UP000075531">
    <property type="component" value="Unassembled WGS sequence"/>
</dbReference>
<protein>
    <submittedName>
        <fullName evidence="1">Transposase</fullName>
    </submittedName>
</protein>
<accession>A0A151AS25</accession>
<organism evidence="1 2">
    <name type="scientific">Clostridium tepidiprofundi DSM 19306</name>
    <dbReference type="NCBI Taxonomy" id="1121338"/>
    <lineage>
        <taxon>Bacteria</taxon>
        <taxon>Bacillati</taxon>
        <taxon>Bacillota</taxon>
        <taxon>Clostridia</taxon>
        <taxon>Eubacteriales</taxon>
        <taxon>Clostridiaceae</taxon>
        <taxon>Clostridium</taxon>
    </lineage>
</organism>
<dbReference type="AlphaFoldDB" id="A0A151AS25"/>
<dbReference type="EMBL" id="LTBA01000080">
    <property type="protein sequence ID" value="KYH30426.1"/>
    <property type="molecule type" value="Genomic_DNA"/>
</dbReference>
<reference evidence="1 2" key="1">
    <citation type="submission" date="2016-02" db="EMBL/GenBank/DDBJ databases">
        <title>Genome sequence of Clostridium tepidiprofundi DSM 19306.</title>
        <authorList>
            <person name="Poehlein A."/>
            <person name="Daniel R."/>
        </authorList>
    </citation>
    <scope>NUCLEOTIDE SEQUENCE [LARGE SCALE GENOMIC DNA]</scope>
    <source>
        <strain evidence="1 2">DSM 19306</strain>
    </source>
</reference>